<feature type="compositionally biased region" description="Basic and acidic residues" evidence="5">
    <location>
        <begin position="249"/>
        <end position="261"/>
    </location>
</feature>
<keyword evidence="2 4" id="KW-0863">Zinc-finger</keyword>
<proteinExistence type="predicted"/>
<evidence type="ECO:0000313" key="8">
    <source>
        <dbReference type="Proteomes" id="UP000525078"/>
    </source>
</evidence>
<keyword evidence="3" id="KW-0862">Zinc</keyword>
<dbReference type="Proteomes" id="UP000525078">
    <property type="component" value="Unassembled WGS sequence"/>
</dbReference>
<evidence type="ECO:0000256" key="3">
    <source>
        <dbReference type="ARBA" id="ARBA00022833"/>
    </source>
</evidence>
<evidence type="ECO:0000259" key="6">
    <source>
        <dbReference type="PROSITE" id="PS50966"/>
    </source>
</evidence>
<name>A0A7J6FU74_CANSA</name>
<evidence type="ECO:0000256" key="5">
    <source>
        <dbReference type="SAM" id="MobiDB-lite"/>
    </source>
</evidence>
<dbReference type="PANTHER" id="PTHR31973">
    <property type="entry name" value="POLYPROTEIN, PUTATIVE-RELATED"/>
    <property type="match status" value="1"/>
</dbReference>
<accession>A0A7J6FU74</accession>
<dbReference type="PROSITE" id="PS50966">
    <property type="entry name" value="ZF_SWIM"/>
    <property type="match status" value="1"/>
</dbReference>
<evidence type="ECO:0000256" key="4">
    <source>
        <dbReference type="PROSITE-ProRule" id="PRU00325"/>
    </source>
</evidence>
<comment type="caution">
    <text evidence="7">The sequence shown here is derived from an EMBL/GenBank/DDBJ whole genome shotgun (WGS) entry which is preliminary data.</text>
</comment>
<feature type="compositionally biased region" description="Polar residues" evidence="5">
    <location>
        <begin position="236"/>
        <end position="247"/>
    </location>
</feature>
<feature type="domain" description="SWIM-type" evidence="6">
    <location>
        <begin position="101"/>
        <end position="142"/>
    </location>
</feature>
<feature type="compositionally biased region" description="Basic residues" evidence="5">
    <location>
        <begin position="219"/>
        <end position="234"/>
    </location>
</feature>
<dbReference type="Pfam" id="PF04434">
    <property type="entry name" value="SWIM"/>
    <property type="match status" value="1"/>
</dbReference>
<dbReference type="EMBL" id="JAATIP010000097">
    <property type="protein sequence ID" value="KAF4374188.1"/>
    <property type="molecule type" value="Genomic_DNA"/>
</dbReference>
<evidence type="ECO:0000256" key="1">
    <source>
        <dbReference type="ARBA" id="ARBA00022723"/>
    </source>
</evidence>
<dbReference type="SMART" id="SM00575">
    <property type="entry name" value="ZnF_PMZ"/>
    <property type="match status" value="1"/>
</dbReference>
<sequence length="276" mass="32001">MTKEFGTSELKNMFWAAAETGNVHTFQQIMDQIKEFNKNAYNWLTNIDAKHWSMSCFDTSSKVEHLTNNHVESFNDWIDEVKQILRRARHAEVRRVGNNEFQVDYKGKRCSVILDQRWCICGQWQIRGIPCVHAAACINVTRANINDSCSEYFTTEMWRKTYEPMIHPIPDESMWIRNDYDYEPLRGNGRGSEQGKGLSKDQATTFDAPPMTSSEPVNKKRGRGRPRGRGHGRIHYTTNQENYQPQESIEEHTLKNAEELNIHGAPSDLFQSQPTQ</sequence>
<dbReference type="GO" id="GO:0008270">
    <property type="term" value="F:zinc ion binding"/>
    <property type="evidence" value="ECO:0007669"/>
    <property type="project" value="UniProtKB-KW"/>
</dbReference>
<evidence type="ECO:0000256" key="2">
    <source>
        <dbReference type="ARBA" id="ARBA00022771"/>
    </source>
</evidence>
<feature type="region of interest" description="Disordered" evidence="5">
    <location>
        <begin position="186"/>
        <end position="276"/>
    </location>
</feature>
<organism evidence="7 8">
    <name type="scientific">Cannabis sativa</name>
    <name type="common">Hemp</name>
    <name type="synonym">Marijuana</name>
    <dbReference type="NCBI Taxonomy" id="3483"/>
    <lineage>
        <taxon>Eukaryota</taxon>
        <taxon>Viridiplantae</taxon>
        <taxon>Streptophyta</taxon>
        <taxon>Embryophyta</taxon>
        <taxon>Tracheophyta</taxon>
        <taxon>Spermatophyta</taxon>
        <taxon>Magnoliopsida</taxon>
        <taxon>eudicotyledons</taxon>
        <taxon>Gunneridae</taxon>
        <taxon>Pentapetalae</taxon>
        <taxon>rosids</taxon>
        <taxon>fabids</taxon>
        <taxon>Rosales</taxon>
        <taxon>Cannabaceae</taxon>
        <taxon>Cannabis</taxon>
    </lineage>
</organism>
<keyword evidence="1" id="KW-0479">Metal-binding</keyword>
<dbReference type="InterPro" id="IPR007527">
    <property type="entry name" value="Znf_SWIM"/>
</dbReference>
<protein>
    <recommendedName>
        <fullName evidence="6">SWIM-type domain-containing protein</fullName>
    </recommendedName>
</protein>
<reference evidence="7 8" key="1">
    <citation type="journal article" date="2020" name="bioRxiv">
        <title>Sequence and annotation of 42 cannabis genomes reveals extensive copy number variation in cannabinoid synthesis and pathogen resistance genes.</title>
        <authorList>
            <person name="Mckernan K.J."/>
            <person name="Helbert Y."/>
            <person name="Kane L.T."/>
            <person name="Ebling H."/>
            <person name="Zhang L."/>
            <person name="Liu B."/>
            <person name="Eaton Z."/>
            <person name="Mclaughlin S."/>
            <person name="Kingan S."/>
            <person name="Baybayan P."/>
            <person name="Concepcion G."/>
            <person name="Jordan M."/>
            <person name="Riva A."/>
            <person name="Barbazuk W."/>
            <person name="Harkins T."/>
        </authorList>
    </citation>
    <scope>NUCLEOTIDE SEQUENCE [LARGE SCALE GENOMIC DNA]</scope>
    <source>
        <strain evidence="8">cv. Jamaican Lion 4</strain>
        <tissue evidence="7">Leaf</tissue>
    </source>
</reference>
<feature type="compositionally biased region" description="Polar residues" evidence="5">
    <location>
        <begin position="201"/>
        <end position="216"/>
    </location>
</feature>
<dbReference type="InterPro" id="IPR006564">
    <property type="entry name" value="Znf_PMZ"/>
</dbReference>
<dbReference type="AlphaFoldDB" id="A0A7J6FU74"/>
<evidence type="ECO:0000313" key="7">
    <source>
        <dbReference type="EMBL" id="KAF4374188.1"/>
    </source>
</evidence>
<gene>
    <name evidence="7" type="ORF">F8388_022954</name>
</gene>
<dbReference type="PANTHER" id="PTHR31973:SF187">
    <property type="entry name" value="MUTATOR TRANSPOSASE MUDRA PROTEIN"/>
    <property type="match status" value="1"/>
</dbReference>